<keyword evidence="2" id="KW-1185">Reference proteome</keyword>
<comment type="caution">
    <text evidence="1">The sequence shown here is derived from an EMBL/GenBank/DDBJ whole genome shotgun (WGS) entry which is preliminary data.</text>
</comment>
<evidence type="ECO:0000313" key="1">
    <source>
        <dbReference type="EMBL" id="KAJ3661376.1"/>
    </source>
</evidence>
<protein>
    <submittedName>
        <fullName evidence="1">Uncharacterized protein</fullName>
    </submittedName>
</protein>
<gene>
    <name evidence="1" type="ORF">Zmor_005774</name>
</gene>
<reference evidence="1" key="1">
    <citation type="journal article" date="2023" name="G3 (Bethesda)">
        <title>Whole genome assemblies of Zophobas morio and Tenebrio molitor.</title>
        <authorList>
            <person name="Kaur S."/>
            <person name="Stinson S.A."/>
            <person name="diCenzo G.C."/>
        </authorList>
    </citation>
    <scope>NUCLEOTIDE SEQUENCE</scope>
    <source>
        <strain evidence="1">QUZm001</strain>
    </source>
</reference>
<dbReference type="EMBL" id="JALNTZ010000002">
    <property type="protein sequence ID" value="KAJ3661376.1"/>
    <property type="molecule type" value="Genomic_DNA"/>
</dbReference>
<dbReference type="Proteomes" id="UP001168821">
    <property type="component" value="Unassembled WGS sequence"/>
</dbReference>
<name>A0AA38IVX2_9CUCU</name>
<sequence length="111" mass="12432">MDMIEPAISIRRLVPGKRFAMYCLANAKRTRFSSLPCSTGSGLDTKKTTPKNKILLVVGAKNQDEAHFVERILSTDETTFTRERVFSALILISGRINTPKTTSKFSWVILP</sequence>
<organism evidence="1 2">
    <name type="scientific">Zophobas morio</name>
    <dbReference type="NCBI Taxonomy" id="2755281"/>
    <lineage>
        <taxon>Eukaryota</taxon>
        <taxon>Metazoa</taxon>
        <taxon>Ecdysozoa</taxon>
        <taxon>Arthropoda</taxon>
        <taxon>Hexapoda</taxon>
        <taxon>Insecta</taxon>
        <taxon>Pterygota</taxon>
        <taxon>Neoptera</taxon>
        <taxon>Endopterygota</taxon>
        <taxon>Coleoptera</taxon>
        <taxon>Polyphaga</taxon>
        <taxon>Cucujiformia</taxon>
        <taxon>Tenebrionidae</taxon>
        <taxon>Zophobas</taxon>
    </lineage>
</organism>
<accession>A0AA38IVX2</accession>
<dbReference type="AlphaFoldDB" id="A0AA38IVX2"/>
<evidence type="ECO:0000313" key="2">
    <source>
        <dbReference type="Proteomes" id="UP001168821"/>
    </source>
</evidence>
<proteinExistence type="predicted"/>